<dbReference type="GO" id="GO:0008726">
    <property type="term" value="F:alkanesulfonate monooxygenase activity"/>
    <property type="evidence" value="ECO:0007669"/>
    <property type="project" value="TreeGrafter"/>
</dbReference>
<dbReference type="InterPro" id="IPR011251">
    <property type="entry name" value="Luciferase-like_dom"/>
</dbReference>
<organism evidence="6 7">
    <name type="scientific">Nocardia mangyaensis</name>
    <dbReference type="NCBI Taxonomy" id="2213200"/>
    <lineage>
        <taxon>Bacteria</taxon>
        <taxon>Bacillati</taxon>
        <taxon>Actinomycetota</taxon>
        <taxon>Actinomycetes</taxon>
        <taxon>Mycobacteriales</taxon>
        <taxon>Nocardiaceae</taxon>
        <taxon>Nocardia</taxon>
    </lineage>
</organism>
<dbReference type="InterPro" id="IPR036661">
    <property type="entry name" value="Luciferase-like_sf"/>
</dbReference>
<dbReference type="GO" id="GO:0046306">
    <property type="term" value="P:alkanesulfonate catabolic process"/>
    <property type="evidence" value="ECO:0007669"/>
    <property type="project" value="TreeGrafter"/>
</dbReference>
<protein>
    <recommendedName>
        <fullName evidence="5">Luciferase-like domain-containing protein</fullName>
    </recommendedName>
</protein>
<dbReference type="SUPFAM" id="SSF51679">
    <property type="entry name" value="Bacterial luciferase-like"/>
    <property type="match status" value="1"/>
</dbReference>
<evidence type="ECO:0000259" key="5">
    <source>
        <dbReference type="Pfam" id="PF00296"/>
    </source>
</evidence>
<keyword evidence="4" id="KW-0503">Monooxygenase</keyword>
<keyword evidence="7" id="KW-1185">Reference proteome</keyword>
<dbReference type="Pfam" id="PF00296">
    <property type="entry name" value="Bac_luciferase"/>
    <property type="match status" value="1"/>
</dbReference>
<keyword evidence="1" id="KW-0285">Flavoprotein</keyword>
<dbReference type="Gene3D" id="3.20.20.30">
    <property type="entry name" value="Luciferase-like domain"/>
    <property type="match status" value="1"/>
</dbReference>
<gene>
    <name evidence="6" type="ORF">BOX37_05960</name>
</gene>
<dbReference type="RefSeq" id="WP_071926773.1">
    <property type="nucleotide sequence ID" value="NZ_CP018082.1"/>
</dbReference>
<dbReference type="AlphaFoldDB" id="A0A1J0VNJ9"/>
<accession>A0A1J0VNJ9</accession>
<proteinExistence type="predicted"/>
<evidence type="ECO:0000256" key="4">
    <source>
        <dbReference type="ARBA" id="ARBA00023033"/>
    </source>
</evidence>
<dbReference type="PANTHER" id="PTHR42847">
    <property type="entry name" value="ALKANESULFONATE MONOOXYGENASE"/>
    <property type="match status" value="1"/>
</dbReference>
<evidence type="ECO:0000313" key="7">
    <source>
        <dbReference type="Proteomes" id="UP000183810"/>
    </source>
</evidence>
<feature type="domain" description="Luciferase-like" evidence="5">
    <location>
        <begin position="18"/>
        <end position="191"/>
    </location>
</feature>
<evidence type="ECO:0000256" key="1">
    <source>
        <dbReference type="ARBA" id="ARBA00022630"/>
    </source>
</evidence>
<dbReference type="Proteomes" id="UP000183810">
    <property type="component" value="Chromosome"/>
</dbReference>
<reference evidence="6" key="1">
    <citation type="submission" date="2016-11" db="EMBL/GenBank/DDBJ databases">
        <authorList>
            <person name="Jaros S."/>
            <person name="Januszkiewicz K."/>
            <person name="Wedrychowicz H."/>
        </authorList>
    </citation>
    <scope>NUCLEOTIDE SEQUENCE [LARGE SCALE GENOMIC DNA]</scope>
    <source>
        <strain evidence="6">Y48</strain>
    </source>
</reference>
<dbReference type="EMBL" id="CP018082">
    <property type="protein sequence ID" value="APE33589.1"/>
    <property type="molecule type" value="Genomic_DNA"/>
</dbReference>
<keyword evidence="3" id="KW-0560">Oxidoreductase</keyword>
<evidence type="ECO:0000256" key="2">
    <source>
        <dbReference type="ARBA" id="ARBA00022643"/>
    </source>
</evidence>
<dbReference type="KEGG" id="nsl:BOX37_05960"/>
<evidence type="ECO:0000256" key="3">
    <source>
        <dbReference type="ARBA" id="ARBA00023002"/>
    </source>
</evidence>
<name>A0A1J0VNJ9_9NOCA</name>
<dbReference type="PANTHER" id="PTHR42847:SF4">
    <property type="entry name" value="ALKANESULFONATE MONOOXYGENASE-RELATED"/>
    <property type="match status" value="1"/>
</dbReference>
<evidence type="ECO:0000313" key="6">
    <source>
        <dbReference type="EMBL" id="APE33589.1"/>
    </source>
</evidence>
<keyword evidence="2" id="KW-0288">FMN</keyword>
<dbReference type="InterPro" id="IPR050172">
    <property type="entry name" value="SsuD_RutA_monooxygenase"/>
</dbReference>
<sequence length="273" mass="29603">MKMGLYLPNFGCCGEAAVLAELAREAEDAGWDGVFVWDHLQVVEPTADPWIALTAMAIATSTIRLGTLVTPVPRRHIAKLAREVSTLDQLSSGRVTLGAGAGYSALPDYSAFGDTGTAAERAAKLDESLTVLDQLWSGNPIEHDGPHCQVKTDGFTPTVQRPRVPIWTAATKSAAKPLARAARWDGVICADAYKLEVEPDDLKVMVEKVSAVRNLDTPLDVIRFGRTENPKETSVVEACALAGATWWMEYTFPHITDIEGTHKRVRQGPPRVA</sequence>